<reference evidence="2 3" key="1">
    <citation type="submission" date="2020-08" db="EMBL/GenBank/DDBJ databases">
        <title>Genomic Encyclopedia of Type Strains, Phase IV (KMG-IV): sequencing the most valuable type-strain genomes for metagenomic binning, comparative biology and taxonomic classification.</title>
        <authorList>
            <person name="Goeker M."/>
        </authorList>
    </citation>
    <scope>NUCLEOTIDE SEQUENCE [LARGE SCALE GENOMIC DNA]</scope>
    <source>
        <strain evidence="2 3">DSM 29854</strain>
    </source>
</reference>
<dbReference type="EMBL" id="JACJIQ010000012">
    <property type="protein sequence ID" value="MBA9078281.1"/>
    <property type="molecule type" value="Genomic_DNA"/>
</dbReference>
<dbReference type="Gene3D" id="3.50.50.60">
    <property type="entry name" value="FAD/NAD(P)-binding domain"/>
    <property type="match status" value="1"/>
</dbReference>
<dbReference type="InterPro" id="IPR002938">
    <property type="entry name" value="FAD-bd"/>
</dbReference>
<accession>A0A839GX27</accession>
<organism evidence="2 3">
    <name type="scientific">Rufibacter quisquiliarum</name>
    <dbReference type="NCBI Taxonomy" id="1549639"/>
    <lineage>
        <taxon>Bacteria</taxon>
        <taxon>Pseudomonadati</taxon>
        <taxon>Bacteroidota</taxon>
        <taxon>Cytophagia</taxon>
        <taxon>Cytophagales</taxon>
        <taxon>Hymenobacteraceae</taxon>
        <taxon>Rufibacter</taxon>
    </lineage>
</organism>
<comment type="caution">
    <text evidence="2">The sequence shown here is derived from an EMBL/GenBank/DDBJ whole genome shotgun (WGS) entry which is preliminary data.</text>
</comment>
<dbReference type="InterPro" id="IPR036188">
    <property type="entry name" value="FAD/NAD-bd_sf"/>
</dbReference>
<dbReference type="Pfam" id="PF01494">
    <property type="entry name" value="FAD_binding_3"/>
    <property type="match status" value="1"/>
</dbReference>
<dbReference type="Proteomes" id="UP000563094">
    <property type="component" value="Unassembled WGS sequence"/>
</dbReference>
<protein>
    <submittedName>
        <fullName evidence="2">Flavin-dependent dehydrogenase</fullName>
    </submittedName>
</protein>
<dbReference type="PANTHER" id="PTHR42685:SF22">
    <property type="entry name" value="CONDITIONED MEDIUM FACTOR RECEPTOR 1"/>
    <property type="match status" value="1"/>
</dbReference>
<sequence>MKHRKAVIVGGGLAGLVSALQLSGQGAEVTVVEKKTYPFHKVCGEYISNEVRPFLEQLGVDLAALQPAELTRFQLSSPKGNTLQTTLDLGGFGVSRFTLDHYLYELAKARGVEFRLKTSVTNITFQEEAFTVTLSTGEQLQAPVVLGAYGKRSTLDRRLQRKFFEERSPYLGVKYHVRTQLPKHVISLHNFKDGYAGISAIEEDKYCFCYLTTRQNLRHYGTLAELEAQELSKNPHLREIFTNSQFLYAQPEVINEISFAPKACVENHVLMSGDAAGLITPLCGNGMAMAIHSAKILSEQVLLFLHGTQTRAQLEGNYTRLWQQQFGLRLKTGRLVQRLFGHPFLSEVAVAGLKHAPAAVKAIMQRTHGQPF</sequence>
<dbReference type="RefSeq" id="WP_182513547.1">
    <property type="nucleotide sequence ID" value="NZ_JACJIQ010000012.1"/>
</dbReference>
<evidence type="ECO:0000313" key="2">
    <source>
        <dbReference type="EMBL" id="MBA9078281.1"/>
    </source>
</evidence>
<dbReference type="PRINTS" id="PR00420">
    <property type="entry name" value="RNGMNOXGNASE"/>
</dbReference>
<dbReference type="SUPFAM" id="SSF51905">
    <property type="entry name" value="FAD/NAD(P)-binding domain"/>
    <property type="match status" value="1"/>
</dbReference>
<proteinExistence type="predicted"/>
<evidence type="ECO:0000259" key="1">
    <source>
        <dbReference type="Pfam" id="PF01494"/>
    </source>
</evidence>
<gene>
    <name evidence="2" type="ORF">FHS90_003007</name>
</gene>
<evidence type="ECO:0000313" key="3">
    <source>
        <dbReference type="Proteomes" id="UP000563094"/>
    </source>
</evidence>
<dbReference type="PANTHER" id="PTHR42685">
    <property type="entry name" value="GERANYLGERANYL DIPHOSPHATE REDUCTASE"/>
    <property type="match status" value="1"/>
</dbReference>
<keyword evidence="3" id="KW-1185">Reference proteome</keyword>
<dbReference type="AlphaFoldDB" id="A0A839GX27"/>
<dbReference type="InterPro" id="IPR050407">
    <property type="entry name" value="Geranylgeranyl_reductase"/>
</dbReference>
<dbReference type="GO" id="GO:0071949">
    <property type="term" value="F:FAD binding"/>
    <property type="evidence" value="ECO:0007669"/>
    <property type="project" value="InterPro"/>
</dbReference>
<name>A0A839GX27_9BACT</name>
<feature type="domain" description="FAD-binding" evidence="1">
    <location>
        <begin position="6"/>
        <end position="315"/>
    </location>
</feature>